<keyword evidence="5 16" id="KW-0479">Metal-binding</keyword>
<evidence type="ECO:0000256" key="7">
    <source>
        <dbReference type="ARBA" id="ARBA00022833"/>
    </source>
</evidence>
<evidence type="ECO:0000256" key="9">
    <source>
        <dbReference type="ARBA" id="ARBA00022989"/>
    </source>
</evidence>
<evidence type="ECO:0000256" key="10">
    <source>
        <dbReference type="ARBA" id="ARBA00023034"/>
    </source>
</evidence>
<dbReference type="GO" id="GO:0046872">
    <property type="term" value="F:metal ion binding"/>
    <property type="evidence" value="ECO:0007669"/>
    <property type="project" value="UniProtKB-KW"/>
</dbReference>
<dbReference type="SMART" id="SM00872">
    <property type="entry name" value="Alpha-mann_mid"/>
    <property type="match status" value="1"/>
</dbReference>
<accession>A0A9W2ZCW1</accession>
<keyword evidence="7 16" id="KW-0862">Zinc</keyword>
<dbReference type="GO" id="GO:0030246">
    <property type="term" value="F:carbohydrate binding"/>
    <property type="evidence" value="ECO:0007669"/>
    <property type="project" value="InterPro"/>
</dbReference>
<keyword evidence="12" id="KW-1015">Disulfide bond</keyword>
<dbReference type="Gene3D" id="2.60.40.1180">
    <property type="entry name" value="Golgi alpha-mannosidase II"/>
    <property type="match status" value="1"/>
</dbReference>
<dbReference type="InterPro" id="IPR015341">
    <property type="entry name" value="Glyco_hydro_38_cen"/>
</dbReference>
<evidence type="ECO:0000313" key="19">
    <source>
        <dbReference type="Proteomes" id="UP001165740"/>
    </source>
</evidence>
<keyword evidence="4 17" id="KW-0812">Transmembrane</keyword>
<evidence type="ECO:0000256" key="14">
    <source>
        <dbReference type="ARBA" id="ARBA00059516"/>
    </source>
</evidence>
<evidence type="ECO:0000256" key="6">
    <source>
        <dbReference type="ARBA" id="ARBA00022801"/>
    </source>
</evidence>
<keyword evidence="19" id="KW-1185">Reference proteome</keyword>
<dbReference type="InterPro" id="IPR050843">
    <property type="entry name" value="Glycosyl_Hydrlase_38"/>
</dbReference>
<evidence type="ECO:0000313" key="20">
    <source>
        <dbReference type="RefSeq" id="XP_055872802.1"/>
    </source>
</evidence>
<dbReference type="AlphaFoldDB" id="A0A9W2ZCW1"/>
<dbReference type="OMA" id="HPPRIAQ"/>
<evidence type="ECO:0000259" key="18">
    <source>
        <dbReference type="SMART" id="SM00872"/>
    </source>
</evidence>
<dbReference type="PANTHER" id="PTHR11607">
    <property type="entry name" value="ALPHA-MANNOSIDASE"/>
    <property type="match status" value="1"/>
</dbReference>
<evidence type="ECO:0000256" key="13">
    <source>
        <dbReference type="ARBA" id="ARBA00023295"/>
    </source>
</evidence>
<keyword evidence="6 16" id="KW-0378">Hydrolase</keyword>
<dbReference type="InterPro" id="IPR000602">
    <property type="entry name" value="Glyco_hydro_38_N"/>
</dbReference>
<evidence type="ECO:0000256" key="2">
    <source>
        <dbReference type="ARBA" id="ARBA00004922"/>
    </source>
</evidence>
<dbReference type="FunFam" id="3.20.110.10:FF:000003">
    <property type="entry name" value="Alpha-mannosidase"/>
    <property type="match status" value="1"/>
</dbReference>
<dbReference type="Pfam" id="PF07748">
    <property type="entry name" value="Glyco_hydro_38C"/>
    <property type="match status" value="1"/>
</dbReference>
<evidence type="ECO:0000256" key="12">
    <source>
        <dbReference type="ARBA" id="ARBA00023157"/>
    </source>
</evidence>
<dbReference type="InterPro" id="IPR011682">
    <property type="entry name" value="Glyco_hydro_38_C"/>
</dbReference>
<dbReference type="GO" id="GO:0006013">
    <property type="term" value="P:mannose metabolic process"/>
    <property type="evidence" value="ECO:0007669"/>
    <property type="project" value="InterPro"/>
</dbReference>
<name>A0A9W2ZCW1_BIOGL</name>
<evidence type="ECO:0000256" key="16">
    <source>
        <dbReference type="RuleBase" id="RU361199"/>
    </source>
</evidence>
<dbReference type="RefSeq" id="XP_055872802.1">
    <property type="nucleotide sequence ID" value="XM_056016827.1"/>
</dbReference>
<dbReference type="GeneID" id="106069804"/>
<dbReference type="Gene3D" id="2.70.98.30">
    <property type="entry name" value="Golgi alpha-mannosidase II, domain 4"/>
    <property type="match status" value="1"/>
</dbReference>
<comment type="similarity">
    <text evidence="3 16">Belongs to the glycosyl hydrolase 38 family.</text>
</comment>
<dbReference type="SUPFAM" id="SSF74650">
    <property type="entry name" value="Galactose mutarotase-like"/>
    <property type="match status" value="1"/>
</dbReference>
<evidence type="ECO:0000256" key="4">
    <source>
        <dbReference type="ARBA" id="ARBA00022692"/>
    </source>
</evidence>
<comment type="cofactor">
    <cofactor evidence="16">
        <name>Zn(2+)</name>
        <dbReference type="ChEBI" id="CHEBI:29105"/>
    </cofactor>
    <text evidence="16">Binds 1 zinc ion per subunit.</text>
</comment>
<evidence type="ECO:0000256" key="3">
    <source>
        <dbReference type="ARBA" id="ARBA00009792"/>
    </source>
</evidence>
<dbReference type="InterPro" id="IPR027291">
    <property type="entry name" value="Glyco_hydro_38_N_sf"/>
</dbReference>
<evidence type="ECO:0000256" key="8">
    <source>
        <dbReference type="ARBA" id="ARBA00022968"/>
    </source>
</evidence>
<evidence type="ECO:0000256" key="5">
    <source>
        <dbReference type="ARBA" id="ARBA00022723"/>
    </source>
</evidence>
<dbReference type="EC" id="3.2.1.-" evidence="16"/>
<dbReference type="GO" id="GO:0000139">
    <property type="term" value="C:Golgi membrane"/>
    <property type="evidence" value="ECO:0007669"/>
    <property type="project" value="UniProtKB-SubCell"/>
</dbReference>
<evidence type="ECO:0000256" key="17">
    <source>
        <dbReference type="SAM" id="Phobius"/>
    </source>
</evidence>
<dbReference type="InterPro" id="IPR037094">
    <property type="entry name" value="Glyco_hydro_38_cen_sf"/>
</dbReference>
<organism evidence="19 20">
    <name type="scientific">Biomphalaria glabrata</name>
    <name type="common">Bloodfluke planorb</name>
    <name type="synonym">Freshwater snail</name>
    <dbReference type="NCBI Taxonomy" id="6526"/>
    <lineage>
        <taxon>Eukaryota</taxon>
        <taxon>Metazoa</taxon>
        <taxon>Spiralia</taxon>
        <taxon>Lophotrochozoa</taxon>
        <taxon>Mollusca</taxon>
        <taxon>Gastropoda</taxon>
        <taxon>Heterobranchia</taxon>
        <taxon>Euthyneura</taxon>
        <taxon>Panpulmonata</taxon>
        <taxon>Hygrophila</taxon>
        <taxon>Lymnaeoidea</taxon>
        <taxon>Planorbidae</taxon>
        <taxon>Biomphalaria</taxon>
    </lineage>
</organism>
<dbReference type="SUPFAM" id="SSF88713">
    <property type="entry name" value="Glycoside hydrolase/deacetylase"/>
    <property type="match status" value="1"/>
</dbReference>
<comment type="pathway">
    <text evidence="2">Protein modification; protein glycosylation.</text>
</comment>
<dbReference type="Gene3D" id="1.20.1270.50">
    <property type="entry name" value="Glycoside hydrolase family 38, central domain"/>
    <property type="match status" value="1"/>
</dbReference>
<keyword evidence="9 17" id="KW-1133">Transmembrane helix</keyword>
<evidence type="ECO:0000256" key="1">
    <source>
        <dbReference type="ARBA" id="ARBA00004323"/>
    </source>
</evidence>
<sequence>MILDTTIFSSQSFNKDLDLSYIVYHYIKKVQIKMKRFTFLWGALLFMVTMLMLYMMLDTLNTYPKNGNVYSMQLIENRMVKLESDIEMNKKIVQRIKDEVTDLMKSGPDGVVKLKETLQEPKTESPTQKPVPVVRQEETYAVSALSQVQPSVENCQWIRSATSNADINIHKVYSELPFDNPDGGPWKQGWEVTYPPGQWNKDNKLKIILVPHTHCDPGWIKTFDDYYRSQVKSILDSFVIKLEQNPNYKFMFTEISYFSLWWSETDKGIQDRVKRLIANGQFEISTGGWVMTDEANAHYYAMLDQLIEGNQWLNNTLGYVPQSGWAVDPFGYSSTMAYLLKRSHFKSMLIQRVHYSIKKHLARERNLEYMWRQQWDSKGNTDIFTHMMPFYSYDIPHTCGPEPAVCCQFDFRRLPGSPFRCPWNINPVAITNENVAQRAAIILDQWKKKATLYKTNVLLVPLGDDFRYMQMEEFDLQFGNYEKIFKYINEHPDLGAQGQFGTLSDYFNTLYKDSATIPGQKPPNLLSLSGDFFSYADRDDHYWSGYFTSRPLQKNLDRVLEHNLRSAEIIFSLTQVQARKHAAANFPSRDFMQKLVDARRALGLFQHHDAITGTAKDFVMVDYGQRLLRALHNVKTIISACSTFLLMKTKTDFTFTEGNLLFKMDQERSSHDSLPTRPILELSSEPKSVLLYNSLGQTRTEVVQLWTSWPFVEVRDQNDQTIHSQIDPFWTEPGVFSSNIYKVSFVAVVPGLSVRRFTIKKVENGQDRKNHLVSVKFLNPDKNYDLKREPFTMEVANSEADFKLETKFLECTFSGSTGLLKSVKTLSNGELYKSEMEFIQYGTKMANEKSGAYLFLPDGEAKPLLLSKPSLIKIVQGPITSEVHVLTPYVHHIVKLFNSPGLDGASVDLINTVDIRNTQNKEVGMRIHTNIENPEHIFYSDLNGFQMQRRKYYEKLTLQGNVYPMPTMAYVQDEFRRFSVLSSQASGVANLIPNAIDVMLDRRLNQDDNRGLGQGVLDNHPTPSRFRLVFEKRSAKAEPVYPETSFPSMLSQQSSLSLIHPIFAMPRSLQGKDVEMAREMLLLSESLPCELHMLNLRVLQHSDDQKELQYVPKDTSLLLLRNLPSDCSFPAPHLSCLSMNGKITLSTLFSNAEVKESVQTSLTMNDQVSILSPQTSLQVPPMEIVAVQVHIN</sequence>
<dbReference type="Pfam" id="PF01074">
    <property type="entry name" value="Glyco_hydro_38N"/>
    <property type="match status" value="1"/>
</dbReference>
<dbReference type="Gene3D" id="3.20.110.10">
    <property type="entry name" value="Glycoside hydrolase 38, N terminal domain"/>
    <property type="match status" value="1"/>
</dbReference>
<dbReference type="InterPro" id="IPR011013">
    <property type="entry name" value="Gal_mutarotase_sf_dom"/>
</dbReference>
<keyword evidence="13 16" id="KW-0326">Glycosidase</keyword>
<dbReference type="FunFam" id="2.70.98.30:FF:000002">
    <property type="entry name" value="Alpha-mannosidase"/>
    <property type="match status" value="1"/>
</dbReference>
<dbReference type="InterPro" id="IPR013780">
    <property type="entry name" value="Glyco_hydro_b"/>
</dbReference>
<dbReference type="OrthoDB" id="10261055at2759"/>
<keyword evidence="10" id="KW-0333">Golgi apparatus</keyword>
<reference evidence="20" key="1">
    <citation type="submission" date="2025-08" db="UniProtKB">
        <authorList>
            <consortium name="RefSeq"/>
        </authorList>
    </citation>
    <scope>IDENTIFICATION</scope>
</reference>
<comment type="subcellular location">
    <subcellularLocation>
        <location evidence="1">Golgi apparatus membrane</location>
        <topology evidence="1">Single-pass type II membrane protein</topology>
    </subcellularLocation>
</comment>
<dbReference type="GO" id="GO:0004572">
    <property type="term" value="F:mannosyl-oligosaccharide 1,3-1,6-alpha-mannosidase activity"/>
    <property type="evidence" value="ECO:0007669"/>
    <property type="project" value="UniProtKB-EC"/>
</dbReference>
<gene>
    <name evidence="20" type="primary">LOC106069804</name>
</gene>
<dbReference type="InterPro" id="IPR028995">
    <property type="entry name" value="Glyco_hydro_57/38_cen_sf"/>
</dbReference>
<keyword evidence="8" id="KW-0735">Signal-anchor</keyword>
<feature type="domain" description="Glycoside hydrolase family 38 central" evidence="18">
    <location>
        <begin position="541"/>
        <end position="627"/>
    </location>
</feature>
<dbReference type="CDD" id="cd10809">
    <property type="entry name" value="GH38N_AMII_GMII_SfManIII_like"/>
    <property type="match status" value="1"/>
</dbReference>
<evidence type="ECO:0000256" key="15">
    <source>
        <dbReference type="ARBA" id="ARBA00093232"/>
    </source>
</evidence>
<dbReference type="Pfam" id="PF09261">
    <property type="entry name" value="Alpha-mann_mid"/>
    <property type="match status" value="1"/>
</dbReference>
<keyword evidence="11 17" id="KW-0472">Membrane</keyword>
<proteinExistence type="inferred from homology"/>
<dbReference type="FunFam" id="1.20.1270.50:FF:000001">
    <property type="entry name" value="Alpha-mannosidase"/>
    <property type="match status" value="1"/>
</dbReference>
<dbReference type="PANTHER" id="PTHR11607:SF3">
    <property type="entry name" value="LYSOSOMAL ALPHA-MANNOSIDASE"/>
    <property type="match status" value="1"/>
</dbReference>
<dbReference type="GO" id="GO:0006491">
    <property type="term" value="P:N-glycan processing"/>
    <property type="evidence" value="ECO:0007669"/>
    <property type="project" value="TreeGrafter"/>
</dbReference>
<evidence type="ECO:0000256" key="11">
    <source>
        <dbReference type="ARBA" id="ARBA00023136"/>
    </source>
</evidence>
<protein>
    <recommendedName>
        <fullName evidence="16">Alpha-mannosidase</fullName>
        <ecNumber evidence="16">3.2.1.-</ecNumber>
    </recommendedName>
</protein>
<dbReference type="Proteomes" id="UP001165740">
    <property type="component" value="Chromosome 18"/>
</dbReference>
<feature type="transmembrane region" description="Helical" evidence="17">
    <location>
        <begin position="37"/>
        <end position="57"/>
    </location>
</feature>
<dbReference type="InterPro" id="IPR011330">
    <property type="entry name" value="Glyco_hydro/deAcase_b/a-brl"/>
</dbReference>
<comment type="catalytic activity">
    <reaction evidence="15">
        <text>N(4)-{beta-D-GlcNAc-(1-&gt;2)-alpha-D-Man-(1-&gt;3)-[alpha-D-Man-(1-&gt;3)-[alpha-D-Man-(1-&gt;6)]-alpha-D-Man-(1-&gt;6)]-beta-D-Man-(1-&gt;4)-beta-D-GlcNAc-(1-&gt;4)-beta-D-GlcNAc}-L-asparaginyl-[protein] + 2 H2O = 2 alpha-D-mannopyranose + an N(4)-{beta-D-GlcNAc-(1-&gt;2)-alpha-D-Man-(1-&gt;3)-[alpha-D-Man-(1-&gt;6)]-beta-D-Man-(1-&gt;4)-beta-D-GlcNAc-(1-&gt;4)-beta-D-GlcNAc}-L-asparaginyl-[protein]</text>
        <dbReference type="Rhea" id="RHEA:56052"/>
        <dbReference type="Rhea" id="RHEA-COMP:14368"/>
        <dbReference type="Rhea" id="RHEA-COMP:14369"/>
        <dbReference type="ChEBI" id="CHEBI:15377"/>
        <dbReference type="ChEBI" id="CHEBI:28729"/>
        <dbReference type="ChEBI" id="CHEBI:60615"/>
        <dbReference type="ChEBI" id="CHEBI:60625"/>
        <dbReference type="EC" id="3.2.1.114"/>
    </reaction>
</comment>
<dbReference type="SUPFAM" id="SSF88688">
    <property type="entry name" value="Families 57/38 glycoside transferase middle domain"/>
    <property type="match status" value="1"/>
</dbReference>
<comment type="function">
    <text evidence="14">Catalyzes the first committed step in the biosynthesis of complex N-glycans. It controls conversion of high mannose to complex N-glycans; the final hydrolytic step in the N-glycan maturation pathway.</text>
</comment>